<dbReference type="Gene3D" id="1.10.3720.10">
    <property type="entry name" value="MetI-like"/>
    <property type="match status" value="1"/>
</dbReference>
<evidence type="ECO:0000313" key="9">
    <source>
        <dbReference type="EMBL" id="RGE87763.1"/>
    </source>
</evidence>
<name>A0A3E3K2J9_9FIRM</name>
<feature type="transmembrane region" description="Helical" evidence="7">
    <location>
        <begin position="99"/>
        <end position="122"/>
    </location>
</feature>
<reference evidence="9 10" key="1">
    <citation type="submission" date="2018-08" db="EMBL/GenBank/DDBJ databases">
        <title>A genome reference for cultivated species of the human gut microbiota.</title>
        <authorList>
            <person name="Zou Y."/>
            <person name="Xue W."/>
            <person name="Luo G."/>
        </authorList>
    </citation>
    <scope>NUCLEOTIDE SEQUENCE [LARGE SCALE GENOMIC DNA]</scope>
    <source>
        <strain evidence="9 10">AF37-2AT</strain>
    </source>
</reference>
<evidence type="ECO:0000256" key="3">
    <source>
        <dbReference type="ARBA" id="ARBA00022475"/>
    </source>
</evidence>
<dbReference type="PROSITE" id="PS50928">
    <property type="entry name" value="ABC_TM1"/>
    <property type="match status" value="1"/>
</dbReference>
<dbReference type="GeneID" id="97191808"/>
<feature type="domain" description="ABC transmembrane type-1" evidence="8">
    <location>
        <begin position="95"/>
        <end position="305"/>
    </location>
</feature>
<keyword evidence="6 7" id="KW-0472">Membrane</keyword>
<dbReference type="Pfam" id="PF00528">
    <property type="entry name" value="BPD_transp_1"/>
    <property type="match status" value="1"/>
</dbReference>
<accession>A0A3E3K2J9</accession>
<feature type="transmembrane region" description="Helical" evidence="7">
    <location>
        <begin position="282"/>
        <end position="308"/>
    </location>
</feature>
<feature type="transmembrane region" description="Helical" evidence="7">
    <location>
        <begin position="12"/>
        <end position="30"/>
    </location>
</feature>
<dbReference type="PANTHER" id="PTHR43163">
    <property type="entry name" value="DIPEPTIDE TRANSPORT SYSTEM PERMEASE PROTEIN DPPB-RELATED"/>
    <property type="match status" value="1"/>
</dbReference>
<evidence type="ECO:0000259" key="8">
    <source>
        <dbReference type="PROSITE" id="PS50928"/>
    </source>
</evidence>
<keyword evidence="5 7" id="KW-1133">Transmembrane helix</keyword>
<keyword evidence="10" id="KW-1185">Reference proteome</keyword>
<dbReference type="EMBL" id="QVLX01000003">
    <property type="protein sequence ID" value="RGE87763.1"/>
    <property type="molecule type" value="Genomic_DNA"/>
</dbReference>
<dbReference type="SUPFAM" id="SSF161098">
    <property type="entry name" value="MetI-like"/>
    <property type="match status" value="1"/>
</dbReference>
<dbReference type="InterPro" id="IPR000515">
    <property type="entry name" value="MetI-like"/>
</dbReference>
<comment type="caution">
    <text evidence="9">The sequence shown here is derived from an EMBL/GenBank/DDBJ whole genome shotgun (WGS) entry which is preliminary data.</text>
</comment>
<evidence type="ECO:0000256" key="2">
    <source>
        <dbReference type="ARBA" id="ARBA00022448"/>
    </source>
</evidence>
<feature type="transmembrane region" description="Helical" evidence="7">
    <location>
        <begin position="178"/>
        <end position="198"/>
    </location>
</feature>
<feature type="transmembrane region" description="Helical" evidence="7">
    <location>
        <begin position="236"/>
        <end position="262"/>
    </location>
</feature>
<dbReference type="OrthoDB" id="9806409at2"/>
<evidence type="ECO:0000256" key="4">
    <source>
        <dbReference type="ARBA" id="ARBA00022692"/>
    </source>
</evidence>
<keyword evidence="4 7" id="KW-0812">Transmembrane</keyword>
<evidence type="ECO:0000313" key="10">
    <source>
        <dbReference type="Proteomes" id="UP000261080"/>
    </source>
</evidence>
<evidence type="ECO:0000256" key="1">
    <source>
        <dbReference type="ARBA" id="ARBA00004651"/>
    </source>
</evidence>
<feature type="transmembrane region" description="Helical" evidence="7">
    <location>
        <begin position="134"/>
        <end position="158"/>
    </location>
</feature>
<sequence>MRNYIIKRFLQLIPVLILVSIFSFLIIHAAPGDPIQNYVKPGMSEEQIQTIREEYGVDGNIVKQYVAWVGHVVRGDLGTSIYKNRPVTELLAEKLPATLILMGAALLISLLVSIPLGLWAGLKKNKMTDNIISFLSYFGISVPQFWLAMILIIIFALTLEILPSGGMRTVNVDTTWDLLRHLVLPAVVLSFSNTAVFTRYIRSSTISQLEEDYVLTARSKGTSRYRILTRHVLKNCLLPIITLVGINLAGLVCGSFVIESVFSWPGIGRLAMDAVNSRDYPLIMGFTMFSCTILILGNFLADILYAVADPRIKQGMGKNNG</sequence>
<keyword evidence="3" id="KW-1003">Cell membrane</keyword>
<dbReference type="RefSeq" id="WP_024731801.1">
    <property type="nucleotide sequence ID" value="NZ_CALBAT010000027.1"/>
</dbReference>
<evidence type="ECO:0000256" key="5">
    <source>
        <dbReference type="ARBA" id="ARBA00022989"/>
    </source>
</evidence>
<protein>
    <submittedName>
        <fullName evidence="9">ABC transporter permease</fullName>
    </submittedName>
</protein>
<dbReference type="GO" id="GO:0005886">
    <property type="term" value="C:plasma membrane"/>
    <property type="evidence" value="ECO:0007669"/>
    <property type="project" value="UniProtKB-SubCell"/>
</dbReference>
<keyword evidence="2 7" id="KW-0813">Transport</keyword>
<dbReference type="GO" id="GO:0055085">
    <property type="term" value="P:transmembrane transport"/>
    <property type="evidence" value="ECO:0007669"/>
    <property type="project" value="InterPro"/>
</dbReference>
<comment type="subcellular location">
    <subcellularLocation>
        <location evidence="1 7">Cell membrane</location>
        <topology evidence="1 7">Multi-pass membrane protein</topology>
    </subcellularLocation>
</comment>
<dbReference type="Pfam" id="PF19300">
    <property type="entry name" value="BPD_transp_1_N"/>
    <property type="match status" value="1"/>
</dbReference>
<dbReference type="InterPro" id="IPR045621">
    <property type="entry name" value="BPD_transp_1_N"/>
</dbReference>
<evidence type="ECO:0000256" key="7">
    <source>
        <dbReference type="RuleBase" id="RU363032"/>
    </source>
</evidence>
<dbReference type="CDD" id="cd06261">
    <property type="entry name" value="TM_PBP2"/>
    <property type="match status" value="1"/>
</dbReference>
<organism evidence="9 10">
    <name type="scientific">Sellimonas intestinalis</name>
    <dbReference type="NCBI Taxonomy" id="1653434"/>
    <lineage>
        <taxon>Bacteria</taxon>
        <taxon>Bacillati</taxon>
        <taxon>Bacillota</taxon>
        <taxon>Clostridia</taxon>
        <taxon>Lachnospirales</taxon>
        <taxon>Lachnospiraceae</taxon>
        <taxon>Sellimonas</taxon>
    </lineage>
</organism>
<gene>
    <name evidence="9" type="ORF">DW016_06475</name>
</gene>
<dbReference type="Proteomes" id="UP000261080">
    <property type="component" value="Unassembled WGS sequence"/>
</dbReference>
<proteinExistence type="inferred from homology"/>
<dbReference type="PANTHER" id="PTHR43163:SF6">
    <property type="entry name" value="DIPEPTIDE TRANSPORT SYSTEM PERMEASE PROTEIN DPPB-RELATED"/>
    <property type="match status" value="1"/>
</dbReference>
<comment type="similarity">
    <text evidence="7">Belongs to the binding-protein-dependent transport system permease family.</text>
</comment>
<dbReference type="InterPro" id="IPR035906">
    <property type="entry name" value="MetI-like_sf"/>
</dbReference>
<evidence type="ECO:0000256" key="6">
    <source>
        <dbReference type="ARBA" id="ARBA00023136"/>
    </source>
</evidence>
<dbReference type="AlphaFoldDB" id="A0A3E3K2J9"/>